<protein>
    <submittedName>
        <fullName evidence="1">Uncharacterized protein</fullName>
    </submittedName>
</protein>
<keyword evidence="2" id="KW-1185">Reference proteome</keyword>
<dbReference type="AlphaFoldDB" id="A0A4Z2GPR8"/>
<dbReference type="EMBL" id="SRLO01000477">
    <property type="protein sequence ID" value="TNN54692.1"/>
    <property type="molecule type" value="Genomic_DNA"/>
</dbReference>
<evidence type="ECO:0000313" key="2">
    <source>
        <dbReference type="Proteomes" id="UP000314294"/>
    </source>
</evidence>
<sequence length="181" mass="20715">MTSFRKCPVSRQRRSSIVTVIPPFKGGGGNWINLSARLQETMAVTCLRAKPWCLNLVMLAHLRPMLELLLFLTLLWFESRRGVSLRLALLLRLALRLDARCGVIVRIAMRTPPLRVISVRVARLQAEQRQQMRVQSRSSDQLHAVVQRKNRRVKVLQFVLQIEDELLPAQTVETVDVQEGA</sequence>
<organism evidence="1 2">
    <name type="scientific">Liparis tanakae</name>
    <name type="common">Tanaka's snailfish</name>
    <dbReference type="NCBI Taxonomy" id="230148"/>
    <lineage>
        <taxon>Eukaryota</taxon>
        <taxon>Metazoa</taxon>
        <taxon>Chordata</taxon>
        <taxon>Craniata</taxon>
        <taxon>Vertebrata</taxon>
        <taxon>Euteleostomi</taxon>
        <taxon>Actinopterygii</taxon>
        <taxon>Neopterygii</taxon>
        <taxon>Teleostei</taxon>
        <taxon>Neoteleostei</taxon>
        <taxon>Acanthomorphata</taxon>
        <taxon>Eupercaria</taxon>
        <taxon>Perciformes</taxon>
        <taxon>Cottioidei</taxon>
        <taxon>Cottales</taxon>
        <taxon>Liparidae</taxon>
        <taxon>Liparis</taxon>
    </lineage>
</organism>
<reference evidence="1 2" key="1">
    <citation type="submission" date="2019-03" db="EMBL/GenBank/DDBJ databases">
        <title>First draft genome of Liparis tanakae, snailfish: a comprehensive survey of snailfish specific genes.</title>
        <authorList>
            <person name="Kim W."/>
            <person name="Song I."/>
            <person name="Jeong J.-H."/>
            <person name="Kim D."/>
            <person name="Kim S."/>
            <person name="Ryu S."/>
            <person name="Song J.Y."/>
            <person name="Lee S.K."/>
        </authorList>
    </citation>
    <scope>NUCLEOTIDE SEQUENCE [LARGE SCALE GENOMIC DNA]</scope>
    <source>
        <tissue evidence="1">Muscle</tissue>
    </source>
</reference>
<name>A0A4Z2GPR8_9TELE</name>
<dbReference type="Proteomes" id="UP000314294">
    <property type="component" value="Unassembled WGS sequence"/>
</dbReference>
<gene>
    <name evidence="1" type="ORF">EYF80_035095</name>
</gene>
<comment type="caution">
    <text evidence="1">The sequence shown here is derived from an EMBL/GenBank/DDBJ whole genome shotgun (WGS) entry which is preliminary data.</text>
</comment>
<evidence type="ECO:0000313" key="1">
    <source>
        <dbReference type="EMBL" id="TNN54692.1"/>
    </source>
</evidence>
<accession>A0A4Z2GPR8</accession>
<proteinExistence type="predicted"/>